<evidence type="ECO:0000313" key="2">
    <source>
        <dbReference type="EMBL" id="GBG61567.1"/>
    </source>
</evidence>
<feature type="compositionally biased region" description="Basic and acidic residues" evidence="1">
    <location>
        <begin position="302"/>
        <end position="323"/>
    </location>
</feature>
<organism evidence="2 3">
    <name type="scientific">Chara braunii</name>
    <name type="common">Braun's stonewort</name>
    <dbReference type="NCBI Taxonomy" id="69332"/>
    <lineage>
        <taxon>Eukaryota</taxon>
        <taxon>Viridiplantae</taxon>
        <taxon>Streptophyta</taxon>
        <taxon>Charophyceae</taxon>
        <taxon>Charales</taxon>
        <taxon>Characeae</taxon>
        <taxon>Chara</taxon>
    </lineage>
</organism>
<feature type="region of interest" description="Disordered" evidence="1">
    <location>
        <begin position="1"/>
        <end position="26"/>
    </location>
</feature>
<dbReference type="Gramene" id="GBG61567">
    <property type="protein sequence ID" value="GBG61567"/>
    <property type="gene ID" value="CBR_g22364"/>
</dbReference>
<feature type="region of interest" description="Disordered" evidence="1">
    <location>
        <begin position="481"/>
        <end position="513"/>
    </location>
</feature>
<feature type="compositionally biased region" description="Low complexity" evidence="1">
    <location>
        <begin position="324"/>
        <end position="338"/>
    </location>
</feature>
<sequence>MAEQGVPSGQQGGHDRSPPGRADVPLSDEDRMRLLISKCYDDGLLPEKFRHGEWVVEGGVRTFVVNARLDELTTNWLKERTVMIIFQGEARDLPMRVREDLIRAYENGWYRQGIFDRNTKRGRVHSEGPNVVSYVARSREIAQWLVAKAEDSVTIRGVEYGMLFKPWLTRTELDERRRLEDETKFWVMAIRVPLRAMFHVESMVETAMGHVINSQPPEQDRTRPKLMNLKFDLVKEAEGNFEPELSIRLGQEVLRIKFVCKHTPWRERCKWWFHTADDGCPRADEDLAGGSNGQGQRPGPSRPDRTRRSEDNRELRLATRQEARPAPSGGPAQPSARATGTSRGAVSGDVRGVREPLQPSGMRSGAESSGPISGDGRRPAPMQVYSGRARGQVVASRPPSALVHASQPSAAGMMFTGAENAFQPYMPRWGLTQWQSYGYHPFGVNFADMGFLHQGILRGGQVPFHSPNFDDINVQPGMLPARGGLGDTGRAGGSRSNPPPQEHQATRWRMIRT</sequence>
<gene>
    <name evidence="2" type="ORF">CBR_g22364</name>
</gene>
<keyword evidence="3" id="KW-1185">Reference proteome</keyword>
<comment type="caution">
    <text evidence="2">The sequence shown here is derived from an EMBL/GenBank/DDBJ whole genome shotgun (WGS) entry which is preliminary data.</text>
</comment>
<proteinExistence type="predicted"/>
<reference evidence="2 3" key="1">
    <citation type="journal article" date="2018" name="Cell">
        <title>The Chara Genome: Secondary Complexity and Implications for Plant Terrestrialization.</title>
        <authorList>
            <person name="Nishiyama T."/>
            <person name="Sakayama H."/>
            <person name="Vries J.D."/>
            <person name="Buschmann H."/>
            <person name="Saint-Marcoux D."/>
            <person name="Ullrich K.K."/>
            <person name="Haas F.B."/>
            <person name="Vanderstraeten L."/>
            <person name="Becker D."/>
            <person name="Lang D."/>
            <person name="Vosolsobe S."/>
            <person name="Rombauts S."/>
            <person name="Wilhelmsson P.K.I."/>
            <person name="Janitza P."/>
            <person name="Kern R."/>
            <person name="Heyl A."/>
            <person name="Rumpler F."/>
            <person name="Villalobos L.I.A.C."/>
            <person name="Clay J.M."/>
            <person name="Skokan R."/>
            <person name="Toyoda A."/>
            <person name="Suzuki Y."/>
            <person name="Kagoshima H."/>
            <person name="Schijlen E."/>
            <person name="Tajeshwar N."/>
            <person name="Catarino B."/>
            <person name="Hetherington A.J."/>
            <person name="Saltykova A."/>
            <person name="Bonnot C."/>
            <person name="Breuninger H."/>
            <person name="Symeonidi A."/>
            <person name="Radhakrishnan G.V."/>
            <person name="Van Nieuwerburgh F."/>
            <person name="Deforce D."/>
            <person name="Chang C."/>
            <person name="Karol K.G."/>
            <person name="Hedrich R."/>
            <person name="Ulvskov P."/>
            <person name="Glockner G."/>
            <person name="Delwiche C.F."/>
            <person name="Petrasek J."/>
            <person name="Van de Peer Y."/>
            <person name="Friml J."/>
            <person name="Beilby M."/>
            <person name="Dolan L."/>
            <person name="Kohara Y."/>
            <person name="Sugano S."/>
            <person name="Fujiyama A."/>
            <person name="Delaux P.-M."/>
            <person name="Quint M."/>
            <person name="TheiBen G."/>
            <person name="Hagemann M."/>
            <person name="Harholt J."/>
            <person name="Dunand C."/>
            <person name="Zachgo S."/>
            <person name="Langdale J."/>
            <person name="Maumus F."/>
            <person name="Straeten D.V.D."/>
            <person name="Gould S.B."/>
            <person name="Rensing S.A."/>
        </authorList>
    </citation>
    <scope>NUCLEOTIDE SEQUENCE [LARGE SCALE GENOMIC DNA]</scope>
    <source>
        <strain evidence="2 3">S276</strain>
    </source>
</reference>
<feature type="compositionally biased region" description="Gly residues" evidence="1">
    <location>
        <begin position="483"/>
        <end position="492"/>
    </location>
</feature>
<protein>
    <submittedName>
        <fullName evidence="2">Uncharacterized protein</fullName>
    </submittedName>
</protein>
<dbReference type="AlphaFoldDB" id="A0A388JUX7"/>
<dbReference type="STRING" id="69332.A0A388JUX7"/>
<feature type="region of interest" description="Disordered" evidence="1">
    <location>
        <begin position="284"/>
        <end position="383"/>
    </location>
</feature>
<evidence type="ECO:0000313" key="3">
    <source>
        <dbReference type="Proteomes" id="UP000265515"/>
    </source>
</evidence>
<dbReference type="EMBL" id="BFEA01000021">
    <property type="protein sequence ID" value="GBG61567.1"/>
    <property type="molecule type" value="Genomic_DNA"/>
</dbReference>
<name>A0A388JUX7_CHABU</name>
<dbReference type="Proteomes" id="UP000265515">
    <property type="component" value="Unassembled WGS sequence"/>
</dbReference>
<accession>A0A388JUX7</accession>
<evidence type="ECO:0000256" key="1">
    <source>
        <dbReference type="SAM" id="MobiDB-lite"/>
    </source>
</evidence>